<dbReference type="RefSeq" id="WP_377684032.1">
    <property type="nucleotide sequence ID" value="NZ_JBHMDZ010000002.1"/>
</dbReference>
<evidence type="ECO:0000313" key="2">
    <source>
        <dbReference type="EMBL" id="MDN3711946.1"/>
    </source>
</evidence>
<keyword evidence="1" id="KW-0812">Transmembrane</keyword>
<feature type="transmembrane region" description="Helical" evidence="1">
    <location>
        <begin position="162"/>
        <end position="180"/>
    </location>
</feature>
<sequence>MAVLQALLVILESRSFNSIWFWLMLATCWSLAGRNALGVPPDVIHKALNRKLGAAEQEKAAVTLLDWLSLMLPRWRVDPGEGPWLFGVAIFLLVSLAALGFVYGLEMAQALFLLLAPLGILVILRIRLAKSLSRIVERARSAEITVQEAASLAAPSMRRHRLFTSAMSIVTVALAAYWAALTLLSNPFGF</sequence>
<comment type="caution">
    <text evidence="2">The sequence shown here is derived from an EMBL/GenBank/DDBJ whole genome shotgun (WGS) entry which is preliminary data.</text>
</comment>
<gene>
    <name evidence="2" type="ORF">QWZ10_09165</name>
</gene>
<dbReference type="EMBL" id="JAUFRC010000001">
    <property type="protein sequence ID" value="MDN3711946.1"/>
    <property type="molecule type" value="Genomic_DNA"/>
</dbReference>
<evidence type="ECO:0000313" key="3">
    <source>
        <dbReference type="Proteomes" id="UP001243846"/>
    </source>
</evidence>
<keyword evidence="1" id="KW-1133">Transmembrane helix</keyword>
<accession>A0ABT8D6P6</accession>
<proteinExistence type="predicted"/>
<protein>
    <recommendedName>
        <fullName evidence="4">Component of SufBCD complex</fullName>
    </recommendedName>
</protein>
<feature type="transmembrane region" description="Helical" evidence="1">
    <location>
        <begin position="110"/>
        <end position="128"/>
    </location>
</feature>
<name>A0ABT8D6P6_9RHOB</name>
<reference evidence="3" key="1">
    <citation type="journal article" date="2019" name="Int. J. Syst. Evol. Microbiol.">
        <title>The Global Catalogue of Microorganisms (GCM) 10K type strain sequencing project: providing services to taxonomists for standard genome sequencing and annotation.</title>
        <authorList>
            <consortium name="The Broad Institute Genomics Platform"/>
            <consortium name="The Broad Institute Genome Sequencing Center for Infectious Disease"/>
            <person name="Wu L."/>
            <person name="Ma J."/>
        </authorList>
    </citation>
    <scope>NUCLEOTIDE SEQUENCE [LARGE SCALE GENOMIC DNA]</scope>
    <source>
        <strain evidence="3">CECT 8482</strain>
    </source>
</reference>
<evidence type="ECO:0000256" key="1">
    <source>
        <dbReference type="SAM" id="Phobius"/>
    </source>
</evidence>
<keyword evidence="1" id="KW-0472">Membrane</keyword>
<feature type="transmembrane region" description="Helical" evidence="1">
    <location>
        <begin position="84"/>
        <end position="104"/>
    </location>
</feature>
<dbReference type="Proteomes" id="UP001243846">
    <property type="component" value="Unassembled WGS sequence"/>
</dbReference>
<evidence type="ECO:0008006" key="4">
    <source>
        <dbReference type="Google" id="ProtNLM"/>
    </source>
</evidence>
<organism evidence="2 3">
    <name type="scientific">Paracoccus cavernae</name>
    <dbReference type="NCBI Taxonomy" id="1571207"/>
    <lineage>
        <taxon>Bacteria</taxon>
        <taxon>Pseudomonadati</taxon>
        <taxon>Pseudomonadota</taxon>
        <taxon>Alphaproteobacteria</taxon>
        <taxon>Rhodobacterales</taxon>
        <taxon>Paracoccaceae</taxon>
        <taxon>Paracoccus</taxon>
    </lineage>
</organism>
<keyword evidence="3" id="KW-1185">Reference proteome</keyword>